<dbReference type="RefSeq" id="WP_258541202.1">
    <property type="nucleotide sequence ID" value="NZ_OU015584.1"/>
</dbReference>
<keyword evidence="3" id="KW-1185">Reference proteome</keyword>
<feature type="signal peptide" evidence="1">
    <location>
        <begin position="1"/>
        <end position="19"/>
    </location>
</feature>
<evidence type="ECO:0000256" key="1">
    <source>
        <dbReference type="SAM" id="SignalP"/>
    </source>
</evidence>
<sequence length="115" mass="13354">MRVIFFLTLILSIPLWNVAQEVNPDEKEFVQFIMTNLSSKEKAVEIDNFYRNQEGIYMARADVNSKKFLVLYYSNAGITPEQITTWMDELGIDYKCARHGIHGVQAIIDQKMDCE</sequence>
<evidence type="ECO:0000313" key="2">
    <source>
        <dbReference type="EMBL" id="CAG5079585.1"/>
    </source>
</evidence>
<dbReference type="KEGG" id="ptan:CRYO30217_00982"/>
<protein>
    <submittedName>
        <fullName evidence="2">Uncharacterized protein</fullName>
    </submittedName>
</protein>
<feature type="chain" id="PRO_5037596617" evidence="1">
    <location>
        <begin position="20"/>
        <end position="115"/>
    </location>
</feature>
<reference evidence="2" key="1">
    <citation type="submission" date="2021-04" db="EMBL/GenBank/DDBJ databases">
        <authorList>
            <person name="Rodrigo-Torres L."/>
            <person name="Arahal R. D."/>
            <person name="Lucena T."/>
        </authorList>
    </citation>
    <scope>NUCLEOTIDE SEQUENCE</scope>
    <source>
        <strain evidence="2">AS29M-1</strain>
    </source>
</reference>
<evidence type="ECO:0000313" key="3">
    <source>
        <dbReference type="Proteomes" id="UP000683507"/>
    </source>
</evidence>
<dbReference type="EMBL" id="OU015584">
    <property type="protein sequence ID" value="CAG5079585.1"/>
    <property type="molecule type" value="Genomic_DNA"/>
</dbReference>
<gene>
    <name evidence="2" type="ORF">CRYO30217_00982</name>
</gene>
<proteinExistence type="predicted"/>
<organism evidence="2 3">
    <name type="scientific">Parvicella tangerina</name>
    <dbReference type="NCBI Taxonomy" id="2829795"/>
    <lineage>
        <taxon>Bacteria</taxon>
        <taxon>Pseudomonadati</taxon>
        <taxon>Bacteroidota</taxon>
        <taxon>Flavobacteriia</taxon>
        <taxon>Flavobacteriales</taxon>
        <taxon>Parvicellaceae</taxon>
        <taxon>Parvicella</taxon>
    </lineage>
</organism>
<keyword evidence="1" id="KW-0732">Signal</keyword>
<dbReference type="Proteomes" id="UP000683507">
    <property type="component" value="Chromosome"/>
</dbReference>
<name>A0A916JL53_9FLAO</name>
<accession>A0A916JL53</accession>
<dbReference type="AlphaFoldDB" id="A0A916JL53"/>